<dbReference type="HOGENOM" id="CLU_648557_0_0_9"/>
<evidence type="ECO:0000256" key="1">
    <source>
        <dbReference type="SAM" id="Phobius"/>
    </source>
</evidence>
<comment type="caution">
    <text evidence="2">The sequence shown here is derived from an EMBL/GenBank/DDBJ whole genome shotgun (WGS) entry which is preliminary data.</text>
</comment>
<feature type="transmembrane region" description="Helical" evidence="1">
    <location>
        <begin position="403"/>
        <end position="421"/>
    </location>
</feature>
<reference evidence="2 3" key="1">
    <citation type="submission" date="2008-09" db="EMBL/GenBank/DDBJ databases">
        <authorList>
            <person name="Fulton L."/>
            <person name="Clifton S."/>
            <person name="Fulton B."/>
            <person name="Xu J."/>
            <person name="Minx P."/>
            <person name="Pepin K.H."/>
            <person name="Johnson M."/>
            <person name="Thiruvilangam P."/>
            <person name="Bhonagiri V."/>
            <person name="Nash W.E."/>
            <person name="Mardis E.R."/>
            <person name="Wilson R.K."/>
        </authorList>
    </citation>
    <scope>NUCLEOTIDE SEQUENCE [LARGE SCALE GENOMIC DNA]</scope>
    <source>
        <strain evidence="2 3">DSM 13275</strain>
    </source>
</reference>
<dbReference type="Proteomes" id="UP000003178">
    <property type="component" value="Unassembled WGS sequence"/>
</dbReference>
<sequence length="431" mass="49896">MKRKKMMKDKLKFISKKVGIILVLYVVLMAVFTGAMTRSYSLNNKRIVNHVYESAQTIEKEGVYPRVILNAEKAQLDNFTDSWMLTIAMGIDGKTPIDSAMSCYYKFNEDSEDKAENLLSVVRGEKTEEYEYTRYWHGYQVFLRPLLQVFNYEEIRYINMFGIMGLFMIATYLLKEKIGAGSAIAFVVSMLMSMIIIVPMSMQFSSLYYVTMISIVLLAMFSKKIMKKDLMYVFFFLVGAFTSFFDLLTAPIMTLGFSLIVYSYLELKENSIGKNTVEIISKSFSWSMGYIMTWSGKWIIAELITKKNVITNALDQVLSRTSSQVNEVSISKIDVIIKNVSKYIEGLNIKLILVIIVIALIFFIIMKKKNSINMLPTLLVAFYPIVYYVVMTNHAFIHFWFTYRNLTVSCFAILSFILYTIDFDRYKKRTT</sequence>
<keyword evidence="1" id="KW-0812">Transmembrane</keyword>
<dbReference type="eggNOG" id="ENOG5033EU7">
    <property type="taxonomic scope" value="Bacteria"/>
</dbReference>
<feature type="transmembrane region" description="Helical" evidence="1">
    <location>
        <begin position="206"/>
        <end position="222"/>
    </location>
</feature>
<dbReference type="EMBL" id="ABWP01000033">
    <property type="protein sequence ID" value="EEA85501.1"/>
    <property type="molecule type" value="Genomic_DNA"/>
</dbReference>
<organism evidence="2 3">
    <name type="scientific">Peptacetobacter hiranonis (strain DSM 13275 / JCM 10541 / KCTC 15199 / TO-931)</name>
    <name type="common">Clostridium hiranonis</name>
    <dbReference type="NCBI Taxonomy" id="500633"/>
    <lineage>
        <taxon>Bacteria</taxon>
        <taxon>Bacillati</taxon>
        <taxon>Bacillota</taxon>
        <taxon>Clostridia</taxon>
        <taxon>Peptostreptococcales</taxon>
        <taxon>Peptostreptococcaceae</taxon>
        <taxon>Peptacetobacter</taxon>
    </lineage>
</organism>
<name>B6FYA6_PEPHT</name>
<feature type="transmembrane region" description="Helical" evidence="1">
    <location>
        <begin position="347"/>
        <end position="366"/>
    </location>
</feature>
<dbReference type="STRING" id="500633.CLOHIR_00858"/>
<keyword evidence="1" id="KW-1133">Transmembrane helix</keyword>
<gene>
    <name evidence="2" type="ORF">CLOHIR_00858</name>
</gene>
<dbReference type="AlphaFoldDB" id="B6FYA6"/>
<evidence type="ECO:0008006" key="4">
    <source>
        <dbReference type="Google" id="ProtNLM"/>
    </source>
</evidence>
<keyword evidence="1" id="KW-0472">Membrane</keyword>
<evidence type="ECO:0000313" key="3">
    <source>
        <dbReference type="Proteomes" id="UP000003178"/>
    </source>
</evidence>
<keyword evidence="3" id="KW-1185">Reference proteome</keyword>
<feature type="transmembrane region" description="Helical" evidence="1">
    <location>
        <begin position="234"/>
        <end position="265"/>
    </location>
</feature>
<reference evidence="2 3" key="2">
    <citation type="submission" date="2008-10" db="EMBL/GenBank/DDBJ databases">
        <title>Draft genome sequence of Clostridium hiranonis (DSM 13275).</title>
        <authorList>
            <person name="Sudarsanam P."/>
            <person name="Ley R."/>
            <person name="Guruge J."/>
            <person name="Turnbaugh P.J."/>
            <person name="Mahowald M."/>
            <person name="Liep D."/>
            <person name="Gordon J."/>
        </authorList>
    </citation>
    <scope>NUCLEOTIDE SEQUENCE [LARGE SCALE GENOMIC DNA]</scope>
    <source>
        <strain evidence="2 3">DSM 13275</strain>
    </source>
</reference>
<evidence type="ECO:0000313" key="2">
    <source>
        <dbReference type="EMBL" id="EEA85501.1"/>
    </source>
</evidence>
<feature type="transmembrane region" description="Helical" evidence="1">
    <location>
        <begin position="181"/>
        <end position="200"/>
    </location>
</feature>
<protein>
    <recommendedName>
        <fullName evidence="4">Glycosyltransferase RgtA/B/C/D-like domain-containing protein</fullName>
    </recommendedName>
</protein>
<feature type="transmembrane region" description="Helical" evidence="1">
    <location>
        <begin position="378"/>
        <end position="397"/>
    </location>
</feature>
<proteinExistence type="predicted"/>
<accession>B6FYA6</accession>
<feature type="transmembrane region" description="Helical" evidence="1">
    <location>
        <begin position="157"/>
        <end position="174"/>
    </location>
</feature>